<dbReference type="AlphaFoldDB" id="A0A0B2UU39"/>
<keyword evidence="3" id="KW-1185">Reference proteome</keyword>
<proteinExistence type="predicted"/>
<dbReference type="EMBL" id="JPKZ01003185">
    <property type="protein sequence ID" value="KHN72913.1"/>
    <property type="molecule type" value="Genomic_DNA"/>
</dbReference>
<organism evidence="2 3">
    <name type="scientific">Toxocara canis</name>
    <name type="common">Canine roundworm</name>
    <dbReference type="NCBI Taxonomy" id="6265"/>
    <lineage>
        <taxon>Eukaryota</taxon>
        <taxon>Metazoa</taxon>
        <taxon>Ecdysozoa</taxon>
        <taxon>Nematoda</taxon>
        <taxon>Chromadorea</taxon>
        <taxon>Rhabditida</taxon>
        <taxon>Spirurina</taxon>
        <taxon>Ascaridomorpha</taxon>
        <taxon>Ascaridoidea</taxon>
        <taxon>Toxocaridae</taxon>
        <taxon>Toxocara</taxon>
    </lineage>
</organism>
<protein>
    <submittedName>
        <fullName evidence="2">Uncharacterized protein</fullName>
    </submittedName>
</protein>
<accession>A0A0B2UU39</accession>
<reference evidence="2 3" key="1">
    <citation type="submission" date="2014-11" db="EMBL/GenBank/DDBJ databases">
        <title>Genetic blueprint of the zoonotic pathogen Toxocara canis.</title>
        <authorList>
            <person name="Zhu X.-Q."/>
            <person name="Korhonen P.K."/>
            <person name="Cai H."/>
            <person name="Young N.D."/>
            <person name="Nejsum P."/>
            <person name="von Samson-Himmelstjerna G."/>
            <person name="Boag P.R."/>
            <person name="Tan P."/>
            <person name="Li Q."/>
            <person name="Min J."/>
            <person name="Yang Y."/>
            <person name="Wang X."/>
            <person name="Fang X."/>
            <person name="Hall R.S."/>
            <person name="Hofmann A."/>
            <person name="Sternberg P.W."/>
            <person name="Jex A.R."/>
            <person name="Gasser R.B."/>
        </authorList>
    </citation>
    <scope>NUCLEOTIDE SEQUENCE [LARGE SCALE GENOMIC DNA]</scope>
    <source>
        <strain evidence="2">PN_DK_2014</strain>
    </source>
</reference>
<evidence type="ECO:0000256" key="1">
    <source>
        <dbReference type="SAM" id="Phobius"/>
    </source>
</evidence>
<sequence>MNIVLYHHPFLNSSSTVRLLLFRAVANLLFSISLIPNYIYSVQNAQRQAHMPYTVRESDTVEIFYWFTLKFVMFASNVLNTISVCGQEFHEDIKYII</sequence>
<dbReference type="Proteomes" id="UP000031036">
    <property type="component" value="Unassembled WGS sequence"/>
</dbReference>
<gene>
    <name evidence="2" type="ORF">Tcan_07753</name>
</gene>
<feature type="transmembrane region" description="Helical" evidence="1">
    <location>
        <begin position="20"/>
        <end position="40"/>
    </location>
</feature>
<keyword evidence="1" id="KW-1133">Transmembrane helix</keyword>
<comment type="caution">
    <text evidence="2">The sequence shown here is derived from an EMBL/GenBank/DDBJ whole genome shotgun (WGS) entry which is preliminary data.</text>
</comment>
<name>A0A0B2UU39_TOXCA</name>
<evidence type="ECO:0000313" key="3">
    <source>
        <dbReference type="Proteomes" id="UP000031036"/>
    </source>
</evidence>
<keyword evidence="1" id="KW-0812">Transmembrane</keyword>
<keyword evidence="1" id="KW-0472">Membrane</keyword>
<evidence type="ECO:0000313" key="2">
    <source>
        <dbReference type="EMBL" id="KHN72913.1"/>
    </source>
</evidence>